<proteinExistence type="predicted"/>
<dbReference type="AlphaFoldDB" id="A0A834TLH9"/>
<dbReference type="InterPro" id="IPR044730">
    <property type="entry name" value="RNase_H-like_dom_plant"/>
</dbReference>
<sequence>MNCVVWNCRGTGAKSFPGVVRDLKRNFQVDFLALLETHQEGFRAQRIMDKFGFDQREIVEAVGYAGGIWCLWKNNGSRIRVVQRHNQFIHFHILDCSGSWFLTIVYGSPHFAQRGDLWNNLKSIGTAMVDPWCLVGDFNAFLFDFEKYGGSNSGSRPDRHFRDMVDVNSLVDLGYSGPGFTWKRGGVAARLDRALANTGWRNLFPEASVLHLPPLKSDHSPILIRTHGMSDSGTRKDRPFRFLASWLLHEDFPNVVKDSWQTDWHCDTSRKVHLVSWSSMCKTKQNGGLGLRHVRNQNKAFMTKLGWGLVNQKDALWAPVLRAKYKCGDDLIPKVGRIASASRLWNGIADSWKYVQDGMVWRLGDGKRVRFWSDPWLPNGLALCQYSLAPFSDADLDKVAADFVSASGGWEWGKFDFLLPNEICSLIAAVPPPSCVVQGDHVAWRHSSDGVFSTKSAYLAITKEDGTVRHSFWKLLWKWKGMEKVRSFLWLCGHDRLLTNVARKRRGLAATDVCARCNGAAEDLLHTLRDCAKARCIWLKLVHPSKWHLFFNVPRLNWLSLNLGSNMGWHGSDWGVIFAYACWYIWRMRNAEIFDSPHYGSADPVYAILKLSGDSSRAMSKLCAGNLGPSSHIQRFICWEKPNVGWVKFNVDAASRESLNLTACGGIARDSDGRFLIGFMRNLGDGSVLNAELWGISCALEVAWRSRFKKVLVESDCLLAVNLVNDSFSVSHPCSPILARIHYWISCDWEVQVVHIHREGNRAADTLAGHAFSGSLDLIILDDAPAFLFPVLCVDLEGRGSYRLCSG</sequence>
<dbReference type="PANTHER" id="PTHR47723">
    <property type="entry name" value="OS05G0353850 PROTEIN"/>
    <property type="match status" value="1"/>
</dbReference>
<dbReference type="GO" id="GO:0003676">
    <property type="term" value="F:nucleic acid binding"/>
    <property type="evidence" value="ECO:0007669"/>
    <property type="project" value="InterPro"/>
</dbReference>
<keyword evidence="5" id="KW-1185">Reference proteome</keyword>
<gene>
    <name evidence="4" type="ORF">G2W53_021315</name>
</gene>
<dbReference type="InterPro" id="IPR026960">
    <property type="entry name" value="RVT-Znf"/>
</dbReference>
<comment type="caution">
    <text evidence="4">The sequence shown here is derived from an EMBL/GenBank/DDBJ whole genome shotgun (WGS) entry which is preliminary data.</text>
</comment>
<dbReference type="EMBL" id="JAAIUW010000007">
    <property type="protein sequence ID" value="KAF7823171.1"/>
    <property type="molecule type" value="Genomic_DNA"/>
</dbReference>
<dbReference type="InterPro" id="IPR005135">
    <property type="entry name" value="Endo/exonuclease/phosphatase"/>
</dbReference>
<evidence type="ECO:0000259" key="3">
    <source>
        <dbReference type="Pfam" id="PF13966"/>
    </source>
</evidence>
<evidence type="ECO:0000313" key="4">
    <source>
        <dbReference type="EMBL" id="KAF7823171.1"/>
    </source>
</evidence>
<dbReference type="Pfam" id="PF13966">
    <property type="entry name" value="zf-RVT"/>
    <property type="match status" value="1"/>
</dbReference>
<dbReference type="Pfam" id="PF13456">
    <property type="entry name" value="RVT_3"/>
    <property type="match status" value="1"/>
</dbReference>
<dbReference type="Gene3D" id="3.60.10.10">
    <property type="entry name" value="Endonuclease/exonuclease/phosphatase"/>
    <property type="match status" value="1"/>
</dbReference>
<evidence type="ECO:0000259" key="2">
    <source>
        <dbReference type="Pfam" id="PF13456"/>
    </source>
</evidence>
<dbReference type="CDD" id="cd06222">
    <property type="entry name" value="RNase_H_like"/>
    <property type="match status" value="1"/>
</dbReference>
<dbReference type="InterPro" id="IPR002156">
    <property type="entry name" value="RNaseH_domain"/>
</dbReference>
<name>A0A834TLH9_9FABA</name>
<feature type="domain" description="Reverse transcriptase zinc-binding" evidence="3">
    <location>
        <begin position="452"/>
        <end position="538"/>
    </location>
</feature>
<dbReference type="SUPFAM" id="SSF56219">
    <property type="entry name" value="DNase I-like"/>
    <property type="match status" value="1"/>
</dbReference>
<dbReference type="Proteomes" id="UP000634136">
    <property type="component" value="Unassembled WGS sequence"/>
</dbReference>
<reference evidence="4" key="1">
    <citation type="submission" date="2020-09" db="EMBL/GenBank/DDBJ databases">
        <title>Genome-Enabled Discovery of Anthraquinone Biosynthesis in Senna tora.</title>
        <authorList>
            <person name="Kang S.-H."/>
            <person name="Pandey R.P."/>
            <person name="Lee C.-M."/>
            <person name="Sim J.-S."/>
            <person name="Jeong J.-T."/>
            <person name="Choi B.-S."/>
            <person name="Jung M."/>
            <person name="Ginzburg D."/>
            <person name="Zhao K."/>
            <person name="Won S.Y."/>
            <person name="Oh T.-J."/>
            <person name="Yu Y."/>
            <person name="Kim N.-H."/>
            <person name="Lee O.R."/>
            <person name="Lee T.-H."/>
            <person name="Bashyal P."/>
            <person name="Kim T.-S."/>
            <person name="Lee W.-H."/>
            <person name="Kawkins C."/>
            <person name="Kim C.-K."/>
            <person name="Kim J.S."/>
            <person name="Ahn B.O."/>
            <person name="Rhee S.Y."/>
            <person name="Sohng J.K."/>
        </authorList>
    </citation>
    <scope>NUCLEOTIDE SEQUENCE</scope>
    <source>
        <tissue evidence="4">Leaf</tissue>
    </source>
</reference>
<dbReference type="InterPro" id="IPR012337">
    <property type="entry name" value="RNaseH-like_sf"/>
</dbReference>
<organism evidence="4 5">
    <name type="scientific">Senna tora</name>
    <dbReference type="NCBI Taxonomy" id="362788"/>
    <lineage>
        <taxon>Eukaryota</taxon>
        <taxon>Viridiplantae</taxon>
        <taxon>Streptophyta</taxon>
        <taxon>Embryophyta</taxon>
        <taxon>Tracheophyta</taxon>
        <taxon>Spermatophyta</taxon>
        <taxon>Magnoliopsida</taxon>
        <taxon>eudicotyledons</taxon>
        <taxon>Gunneridae</taxon>
        <taxon>Pentapetalae</taxon>
        <taxon>rosids</taxon>
        <taxon>fabids</taxon>
        <taxon>Fabales</taxon>
        <taxon>Fabaceae</taxon>
        <taxon>Caesalpinioideae</taxon>
        <taxon>Cassia clade</taxon>
        <taxon>Senna</taxon>
    </lineage>
</organism>
<dbReference type="PANTHER" id="PTHR47723:SF19">
    <property type="entry name" value="POLYNUCLEOTIDYL TRANSFERASE, RIBONUCLEASE H-LIKE SUPERFAMILY PROTEIN"/>
    <property type="match status" value="1"/>
</dbReference>
<feature type="domain" description="Endonuclease/exonuclease/phosphatase" evidence="1">
    <location>
        <begin position="6"/>
        <end position="219"/>
    </location>
</feature>
<evidence type="ECO:0000259" key="1">
    <source>
        <dbReference type="Pfam" id="PF03372"/>
    </source>
</evidence>
<dbReference type="SUPFAM" id="SSF53098">
    <property type="entry name" value="Ribonuclease H-like"/>
    <property type="match status" value="1"/>
</dbReference>
<dbReference type="InterPro" id="IPR053151">
    <property type="entry name" value="RNase_H-like"/>
</dbReference>
<dbReference type="GO" id="GO:0004523">
    <property type="term" value="F:RNA-DNA hybrid ribonuclease activity"/>
    <property type="evidence" value="ECO:0007669"/>
    <property type="project" value="InterPro"/>
</dbReference>
<feature type="domain" description="RNase H type-1" evidence="2">
    <location>
        <begin position="650"/>
        <end position="771"/>
    </location>
</feature>
<accession>A0A834TLH9</accession>
<dbReference type="InterPro" id="IPR036691">
    <property type="entry name" value="Endo/exonu/phosph_ase_sf"/>
</dbReference>
<dbReference type="Pfam" id="PF03372">
    <property type="entry name" value="Exo_endo_phos"/>
    <property type="match status" value="1"/>
</dbReference>
<dbReference type="OrthoDB" id="1436322at2759"/>
<protein>
    <submittedName>
        <fullName evidence="4">Putative ribonuclease H protein At1g65750 family</fullName>
    </submittedName>
</protein>
<dbReference type="Gene3D" id="3.30.420.10">
    <property type="entry name" value="Ribonuclease H-like superfamily/Ribonuclease H"/>
    <property type="match status" value="1"/>
</dbReference>
<evidence type="ECO:0000313" key="5">
    <source>
        <dbReference type="Proteomes" id="UP000634136"/>
    </source>
</evidence>
<dbReference type="InterPro" id="IPR036397">
    <property type="entry name" value="RNaseH_sf"/>
</dbReference>